<accession>A0A1Z1WR94</accession>
<keyword evidence="2" id="KW-1133">Transmembrane helix</keyword>
<dbReference type="RefSeq" id="WP_087887057.1">
    <property type="nucleotide sequence ID" value="NZ_CP021748.1"/>
</dbReference>
<reference evidence="3 4" key="1">
    <citation type="submission" date="2017-05" db="EMBL/GenBank/DDBJ databases">
        <title>Streptomyces alboflavus Genome sequencing and assembly.</title>
        <authorList>
            <person name="Wang Y."/>
            <person name="Du B."/>
            <person name="Ding Y."/>
            <person name="Liu H."/>
            <person name="Hou Q."/>
            <person name="Liu K."/>
            <person name="Wang C."/>
            <person name="Yao L."/>
        </authorList>
    </citation>
    <scope>NUCLEOTIDE SEQUENCE [LARGE SCALE GENOMIC DNA]</scope>
    <source>
        <strain evidence="3 4">MDJK44</strain>
    </source>
</reference>
<evidence type="ECO:0000256" key="2">
    <source>
        <dbReference type="SAM" id="Phobius"/>
    </source>
</evidence>
<dbReference type="Proteomes" id="UP000195880">
    <property type="component" value="Chromosome"/>
</dbReference>
<gene>
    <name evidence="3" type="ORF">SMD44_08396</name>
</gene>
<dbReference type="KEGG" id="salf:SMD44_08396"/>
<dbReference type="eggNOG" id="ENOG5031M6J">
    <property type="taxonomic scope" value="Bacteria"/>
</dbReference>
<keyword evidence="4" id="KW-1185">Reference proteome</keyword>
<name>A0A1Z1WR94_9ACTN</name>
<sequence>MTGEGRPDGGAAGQGGDGSADGGGPSGERMGHLAEEVRQIAAEARIGARRAQRRSKLWNATCICLGFPAAVLAGISGAAGLASPGARVPAAILALLSAGFSAGSTFLRADARQMANLRRRYAWQNLETRARLILAHEAYEGVEELHTALVALLEMRAAIPSSALVLAEAVPPPLPVPAAPTPLGP</sequence>
<dbReference type="AlphaFoldDB" id="A0A1Z1WR94"/>
<keyword evidence="2" id="KW-0472">Membrane</keyword>
<feature type="region of interest" description="Disordered" evidence="1">
    <location>
        <begin position="1"/>
        <end position="30"/>
    </location>
</feature>
<feature type="compositionally biased region" description="Gly residues" evidence="1">
    <location>
        <begin position="8"/>
        <end position="26"/>
    </location>
</feature>
<dbReference type="EMBL" id="CP021748">
    <property type="protein sequence ID" value="ARX88909.1"/>
    <property type="molecule type" value="Genomic_DNA"/>
</dbReference>
<evidence type="ECO:0000313" key="3">
    <source>
        <dbReference type="EMBL" id="ARX88909.1"/>
    </source>
</evidence>
<proteinExistence type="predicted"/>
<dbReference type="OrthoDB" id="4255197at2"/>
<protein>
    <submittedName>
        <fullName evidence="3">Uncharacterized protein</fullName>
    </submittedName>
</protein>
<feature type="transmembrane region" description="Helical" evidence="2">
    <location>
        <begin position="88"/>
        <end position="109"/>
    </location>
</feature>
<keyword evidence="2" id="KW-0812">Transmembrane</keyword>
<feature type="transmembrane region" description="Helical" evidence="2">
    <location>
        <begin position="57"/>
        <end position="82"/>
    </location>
</feature>
<dbReference type="STRING" id="67267.GCA_000716675_00404"/>
<evidence type="ECO:0000256" key="1">
    <source>
        <dbReference type="SAM" id="MobiDB-lite"/>
    </source>
</evidence>
<evidence type="ECO:0000313" key="4">
    <source>
        <dbReference type="Proteomes" id="UP000195880"/>
    </source>
</evidence>
<organism evidence="3 4">
    <name type="scientific">Streptomyces alboflavus</name>
    <dbReference type="NCBI Taxonomy" id="67267"/>
    <lineage>
        <taxon>Bacteria</taxon>
        <taxon>Bacillati</taxon>
        <taxon>Actinomycetota</taxon>
        <taxon>Actinomycetes</taxon>
        <taxon>Kitasatosporales</taxon>
        <taxon>Streptomycetaceae</taxon>
        <taxon>Streptomyces</taxon>
    </lineage>
</organism>